<keyword evidence="6 13" id="KW-0418">Kinase</keyword>
<feature type="compositionally biased region" description="Basic and acidic residues" evidence="10">
    <location>
        <begin position="84"/>
        <end position="93"/>
    </location>
</feature>
<sequence length="1956" mass="224431">MISNNSGYKLRASKSSREVQEYDYGNSDDNYDHGVDEEIKSSAYLKDSRSNKGGSGRTRSTEFRSSKISDRRGGPRSRGSGLPGRKDYSDNFYKRNFDSRNSEVLGSRGKFYEPEKKTEIKLNLPEDTRISKLLRRLNIETDQDNSLAISKKLLEVLLIPDNAHYVRKAFHILGESMYEILHVSPGPMAKREAARALGRMGYIMGQENDFERYQHWLFNKMTNNFEEMQILLMKSLKETLAFEEKKPVLQSHTENLINNLVLAIETTENAEVFKAILDVLITVVEMYQAEFYDQFRDTIDLLFGWHVDHTQPLCNIEFISKCLQRISHHFKYYSEFSIQLIENFLEDISNYSTQIKEAGDTNSLDHVTVLILAMNTVLKCLGTTFHPINNKIVTVEFINSSLTRIIKTVTDTLENYVPENLTIAGNNCIGLLLGYLDTKSQFLCSQIYALIDLEISMLSDLSDATVISLLVLISKVVKELSANLPIEIIDKLIGPNSEIVKLRYSPFRNIQEAVICVYQALLNLKNVSLLQEAYRYVLGDLEKAYSQIVPSIQPFTTNNPFINYSEPRDPEETTLFLLRCVSQLANASSIIVMWALKPSILELVGVSMIPHDTCLYKRAPSLQYCMLYLLFSHCKCYNHFISNSTLVNKTQEVTNIMNRLPESTVRSDGNRVRMLLRFVENLEKAIYNASEGCAISMPPASKVVRSFFIANTNTCHEWFCRIRIVLMHVALHCGEINIALRNGLCFLKECVSLGRVSTIEFERVAMIVTLTMLHLKEPEALYGLYSWCKTVVGKRYPWMKCASEQCSKKYETAVEGYKRILQEQNTSDESDDGNKLDSDIHNFILDQIIVCYKEMSNWIDLFEWHTAQDNVENGRKYWFNVTDWETNKILFDMESQNLAFEELSTWSFKSKDTWSIYENVCTTESNLYNVAVKLALRKDQNYIPEIDSIMSNIQNNIEDHLHLAPSEFLQNFSLLHYVGNGLKNIAQGNLAHTVFLVSESFENEIHKIDSSVLRKILWWSEYFGRVQNQGFNVFCSNLRLDIIKRSRKEKNFQMAIKQIHKFFNDKDLVMAGELNIVDITNTFMHKIQDINVWTVDVARAVFEVIKLSYSYEQNHQQTFNLCAAASTAISKYAELFGINELRKISSKILLKLSSWLQTNEGVSLTEMNSPLGKLVLVLPEIGMVESHNTNIIPLNEIAIGKLLQFSVHHYGSLAKSWNAFGTWCYRWGKKIVDHSSDIKNNLSEEHCLEIKKLLPPDTPEEDLNKIFIILSQTRNIIDEEDIDSNEIKTSEMIQSQLQCVGILEDAVEHQLQSLIQIWKSTQKRIYHYYALSAEAYFKYLQLVLQSENVTKNTECNTITVTLRLLRLIVKYALELQNILEEGLQTTPTHPWKVIIPQLFSRLNHPESYVRLRVSDLLCRVAEDAPHLITFPAVVGALEGGLKFDFSEITLPKDCLSQNNDSGDENELNEEDDNYDSDDNEEPISNNNSLQICFKTMVDTLSKQDPETIAQVQTLVKELRRITLLWDELWLGTLAQHQSEINKRQQQLEYEIEKVNDNTSLDKTEKASLIIEKHRIIIKPIVFVLEQLLDVTSVTAETPHEKQFQEKYLDDIVNVLKKLKDPDHPENPQESLLPLKHLQKKFQQKFHKRASYALKMQDISPVLFALKDTVISMPGLASIAKKNVTISHVSNIVSILPTKTKPKKLVFYGSDGQTYTYLFKGLEDLHLDERIMQFLSIANTMMAQIADPSGSNFYKARHYSVIPLGPRSGLISWVDGTIPVFSLYKRWQQREIAKPNSKNFGNATASVLRPSELFYNKLNPLLQEHGIKNIDNRKEWPLSTLKQVLTELMNETPSDLLSREFWCNSVSPDVWWQVIKRYSYSIAVMSIIGYIIGLGDRHLDNMLVDLTSGDVVHIDYNVCFEKGKTLRVPEKVPFRLTPNIKDALGVTGVEVSVFCLL</sequence>
<feature type="compositionally biased region" description="Basic and acidic residues" evidence="10">
    <location>
        <begin position="59"/>
        <end position="73"/>
    </location>
</feature>
<accession>A0A6P7GHZ0</accession>
<reference evidence="13" key="1">
    <citation type="submission" date="2025-08" db="UniProtKB">
        <authorList>
            <consortium name="RefSeq"/>
        </authorList>
    </citation>
    <scope>IDENTIFICATION</scope>
    <source>
        <tissue evidence="13">Whole insect</tissue>
    </source>
</reference>
<evidence type="ECO:0000256" key="6">
    <source>
        <dbReference type="ARBA" id="ARBA00022777"/>
    </source>
</evidence>
<dbReference type="GO" id="GO:0005524">
    <property type="term" value="F:ATP binding"/>
    <property type="evidence" value="ECO:0007669"/>
    <property type="project" value="UniProtKB-KW"/>
</dbReference>
<evidence type="ECO:0000256" key="1">
    <source>
        <dbReference type="ARBA" id="ARBA00011031"/>
    </source>
</evidence>
<dbReference type="FunCoup" id="A0A6P7GHZ0">
    <property type="interactions" value="1393"/>
</dbReference>
<feature type="region of interest" description="Disordered" evidence="10">
    <location>
        <begin position="1"/>
        <end position="93"/>
    </location>
</feature>
<dbReference type="GO" id="GO:0005737">
    <property type="term" value="C:cytoplasm"/>
    <property type="evidence" value="ECO:0007669"/>
    <property type="project" value="TreeGrafter"/>
</dbReference>
<dbReference type="SMART" id="SM01345">
    <property type="entry name" value="Rapamycin_bind"/>
    <property type="match status" value="1"/>
</dbReference>
<dbReference type="InterPro" id="IPR011009">
    <property type="entry name" value="Kinase-like_dom_sf"/>
</dbReference>
<dbReference type="Gene3D" id="1.10.1070.11">
    <property type="entry name" value="Phosphatidylinositol 3-/4-kinase, catalytic domain"/>
    <property type="match status" value="1"/>
</dbReference>
<name>A0A6P7GHZ0_DIAVI</name>
<dbReference type="InterPro" id="IPR000403">
    <property type="entry name" value="PI3/4_kinase_cat_dom"/>
</dbReference>
<evidence type="ECO:0000256" key="2">
    <source>
        <dbReference type="ARBA" id="ARBA00012513"/>
    </source>
</evidence>
<proteinExistence type="inferred from homology"/>
<dbReference type="CDD" id="cd05170">
    <property type="entry name" value="PIKKc_SMG1"/>
    <property type="match status" value="1"/>
</dbReference>
<dbReference type="EC" id="2.7.11.1" evidence="2"/>
<dbReference type="SUPFAM" id="SSF56112">
    <property type="entry name" value="Protein kinase-like (PK-like)"/>
    <property type="match status" value="1"/>
</dbReference>
<evidence type="ECO:0000256" key="3">
    <source>
        <dbReference type="ARBA" id="ARBA00022527"/>
    </source>
</evidence>
<dbReference type="PANTHER" id="PTHR11139:SF119">
    <property type="entry name" value="SERINE_THREONINE-PROTEIN KINASE SMG1"/>
    <property type="match status" value="1"/>
</dbReference>
<dbReference type="Pfam" id="PF15785">
    <property type="entry name" value="SMG1"/>
    <property type="match status" value="2"/>
</dbReference>
<dbReference type="InterPro" id="IPR014009">
    <property type="entry name" value="PIK_FAT"/>
</dbReference>
<dbReference type="Pfam" id="PF00454">
    <property type="entry name" value="PI3_PI4_kinase"/>
    <property type="match status" value="1"/>
</dbReference>
<dbReference type="RefSeq" id="XP_028144773.1">
    <property type="nucleotide sequence ID" value="XM_028288972.1"/>
</dbReference>
<evidence type="ECO:0000259" key="12">
    <source>
        <dbReference type="PROSITE" id="PS51189"/>
    </source>
</evidence>
<keyword evidence="7" id="KW-0067">ATP-binding</keyword>
<dbReference type="OrthoDB" id="10065496at2759"/>
<dbReference type="Gene3D" id="3.30.1010.10">
    <property type="entry name" value="Phosphatidylinositol 3-kinase Catalytic Subunit, Chain A, domain 4"/>
    <property type="match status" value="1"/>
</dbReference>
<keyword evidence="5" id="KW-0547">Nucleotide-binding</keyword>
<comment type="catalytic activity">
    <reaction evidence="9">
        <text>L-seryl-[protein] + ATP = O-phospho-L-seryl-[protein] + ADP + H(+)</text>
        <dbReference type="Rhea" id="RHEA:17989"/>
        <dbReference type="Rhea" id="RHEA-COMP:9863"/>
        <dbReference type="Rhea" id="RHEA-COMP:11604"/>
        <dbReference type="ChEBI" id="CHEBI:15378"/>
        <dbReference type="ChEBI" id="CHEBI:29999"/>
        <dbReference type="ChEBI" id="CHEBI:30616"/>
        <dbReference type="ChEBI" id="CHEBI:83421"/>
        <dbReference type="ChEBI" id="CHEBI:456216"/>
        <dbReference type="EC" id="2.7.11.1"/>
    </reaction>
</comment>
<dbReference type="FunFam" id="3.30.1010.10:FF:000010">
    <property type="entry name" value="serine/threonine-protein kinase SMG1 isoform X1"/>
    <property type="match status" value="1"/>
</dbReference>
<protein>
    <recommendedName>
        <fullName evidence="2">non-specific serine/threonine protein kinase</fullName>
        <ecNumber evidence="2">2.7.11.1</ecNumber>
    </recommendedName>
</protein>
<gene>
    <name evidence="13" type="primary">LOC114338382</name>
</gene>
<dbReference type="InterPro" id="IPR039414">
    <property type="entry name" value="SMG1_PIKKc"/>
</dbReference>
<dbReference type="GO" id="GO:0000184">
    <property type="term" value="P:nuclear-transcribed mRNA catabolic process, nonsense-mediated decay"/>
    <property type="evidence" value="ECO:0007669"/>
    <property type="project" value="InterPro"/>
</dbReference>
<dbReference type="PROSITE" id="PS50290">
    <property type="entry name" value="PI3_4_KINASE_3"/>
    <property type="match status" value="1"/>
</dbReference>
<feature type="region of interest" description="Disordered" evidence="10">
    <location>
        <begin position="1454"/>
        <end position="1481"/>
    </location>
</feature>
<comment type="similarity">
    <text evidence="1">Belongs to the PI3/PI4-kinase family.</text>
</comment>
<dbReference type="SMART" id="SM00146">
    <property type="entry name" value="PI3Kc"/>
    <property type="match status" value="1"/>
</dbReference>
<feature type="compositionally biased region" description="Acidic residues" evidence="10">
    <location>
        <begin position="1461"/>
        <end position="1481"/>
    </location>
</feature>
<dbReference type="PROSITE" id="PS00916">
    <property type="entry name" value="PI3_4_KINASE_2"/>
    <property type="match status" value="1"/>
</dbReference>
<dbReference type="PROSITE" id="PS51189">
    <property type="entry name" value="FAT"/>
    <property type="match status" value="1"/>
</dbReference>
<keyword evidence="3" id="KW-0723">Serine/threonine-protein kinase</keyword>
<dbReference type="GO" id="GO:0004674">
    <property type="term" value="F:protein serine/threonine kinase activity"/>
    <property type="evidence" value="ECO:0007669"/>
    <property type="project" value="UniProtKB-KW"/>
</dbReference>
<dbReference type="GO" id="GO:0031931">
    <property type="term" value="C:TORC1 complex"/>
    <property type="evidence" value="ECO:0007669"/>
    <property type="project" value="TreeGrafter"/>
</dbReference>
<evidence type="ECO:0000256" key="10">
    <source>
        <dbReference type="SAM" id="MobiDB-lite"/>
    </source>
</evidence>
<keyword evidence="4" id="KW-0808">Transferase</keyword>
<dbReference type="GO" id="GO:0016242">
    <property type="term" value="P:negative regulation of macroautophagy"/>
    <property type="evidence" value="ECO:0007669"/>
    <property type="project" value="TreeGrafter"/>
</dbReference>
<evidence type="ECO:0000256" key="7">
    <source>
        <dbReference type="ARBA" id="ARBA00022840"/>
    </source>
</evidence>
<evidence type="ECO:0000256" key="5">
    <source>
        <dbReference type="ARBA" id="ARBA00022741"/>
    </source>
</evidence>
<dbReference type="PANTHER" id="PTHR11139">
    <property type="entry name" value="ATAXIA TELANGIECTASIA MUTATED ATM -RELATED"/>
    <property type="match status" value="1"/>
</dbReference>
<feature type="compositionally biased region" description="Basic and acidic residues" evidence="10">
    <location>
        <begin position="30"/>
        <end position="50"/>
    </location>
</feature>
<dbReference type="InParanoid" id="A0A6P7GHZ0"/>
<dbReference type="InterPro" id="IPR018936">
    <property type="entry name" value="PI3/4_kinase_CS"/>
</dbReference>
<evidence type="ECO:0000313" key="13">
    <source>
        <dbReference type="RefSeq" id="XP_028144773.1"/>
    </source>
</evidence>
<feature type="domain" description="FAT" evidence="12">
    <location>
        <begin position="1041"/>
        <end position="1438"/>
    </location>
</feature>
<evidence type="ECO:0000256" key="9">
    <source>
        <dbReference type="ARBA" id="ARBA00048679"/>
    </source>
</evidence>
<dbReference type="InterPro" id="IPR050517">
    <property type="entry name" value="DDR_Repair_Kinase"/>
</dbReference>
<feature type="domain" description="PI3K/PI4K catalytic" evidence="11">
    <location>
        <begin position="1688"/>
        <end position="1956"/>
    </location>
</feature>
<evidence type="ECO:0000256" key="4">
    <source>
        <dbReference type="ARBA" id="ARBA00022679"/>
    </source>
</evidence>
<dbReference type="InterPro" id="IPR016024">
    <property type="entry name" value="ARM-type_fold"/>
</dbReference>
<dbReference type="GO" id="GO:0031932">
    <property type="term" value="C:TORC2 complex"/>
    <property type="evidence" value="ECO:0007669"/>
    <property type="project" value="TreeGrafter"/>
</dbReference>
<organism evidence="13">
    <name type="scientific">Diabrotica virgifera virgifera</name>
    <name type="common">western corn rootworm</name>
    <dbReference type="NCBI Taxonomy" id="50390"/>
    <lineage>
        <taxon>Eukaryota</taxon>
        <taxon>Metazoa</taxon>
        <taxon>Ecdysozoa</taxon>
        <taxon>Arthropoda</taxon>
        <taxon>Hexapoda</taxon>
        <taxon>Insecta</taxon>
        <taxon>Pterygota</taxon>
        <taxon>Neoptera</taxon>
        <taxon>Endopterygota</taxon>
        <taxon>Coleoptera</taxon>
        <taxon>Polyphaga</taxon>
        <taxon>Cucujiformia</taxon>
        <taxon>Chrysomeloidea</taxon>
        <taxon>Chrysomelidae</taxon>
        <taxon>Galerucinae</taxon>
        <taxon>Diabroticina</taxon>
        <taxon>Diabroticites</taxon>
        <taxon>Diabrotica</taxon>
    </lineage>
</organism>
<dbReference type="InterPro" id="IPR036940">
    <property type="entry name" value="PI3/4_kinase_cat_sf"/>
</dbReference>
<dbReference type="GO" id="GO:0031929">
    <property type="term" value="P:TOR signaling"/>
    <property type="evidence" value="ECO:0007669"/>
    <property type="project" value="TreeGrafter"/>
</dbReference>
<comment type="catalytic activity">
    <reaction evidence="8">
        <text>L-threonyl-[protein] + ATP = O-phospho-L-threonyl-[protein] + ADP + H(+)</text>
        <dbReference type="Rhea" id="RHEA:46608"/>
        <dbReference type="Rhea" id="RHEA-COMP:11060"/>
        <dbReference type="Rhea" id="RHEA-COMP:11605"/>
        <dbReference type="ChEBI" id="CHEBI:15378"/>
        <dbReference type="ChEBI" id="CHEBI:30013"/>
        <dbReference type="ChEBI" id="CHEBI:30616"/>
        <dbReference type="ChEBI" id="CHEBI:61977"/>
        <dbReference type="ChEBI" id="CHEBI:456216"/>
        <dbReference type="EC" id="2.7.11.1"/>
    </reaction>
</comment>
<evidence type="ECO:0000259" key="11">
    <source>
        <dbReference type="PROSITE" id="PS50290"/>
    </source>
</evidence>
<dbReference type="SUPFAM" id="SSF48371">
    <property type="entry name" value="ARM repeat"/>
    <property type="match status" value="1"/>
</dbReference>
<evidence type="ECO:0000256" key="8">
    <source>
        <dbReference type="ARBA" id="ARBA00047899"/>
    </source>
</evidence>
<dbReference type="GO" id="GO:0005634">
    <property type="term" value="C:nucleus"/>
    <property type="evidence" value="ECO:0007669"/>
    <property type="project" value="TreeGrafter"/>
</dbReference>
<dbReference type="InterPro" id="IPR031559">
    <property type="entry name" value="SMG1"/>
</dbReference>